<evidence type="ECO:0000313" key="6">
    <source>
        <dbReference type="EMBL" id="MDJ1136957.1"/>
    </source>
</evidence>
<sequence>MDDQRMAPQTDQTPRKHEELVVAAVAVLREGRLLVVSKKAAPDFFYLPGGKPEPGENAREAMTREVREELGVRPLDVAPLTEVHATAALEGVPMRMTVFTATLDGEPAPAAEIAALHWTDGTEAPPFTLAPAVRDHVLPLLAGRTL</sequence>
<dbReference type="Proteomes" id="UP001214441">
    <property type="component" value="Unassembled WGS sequence"/>
</dbReference>
<dbReference type="Gene3D" id="3.90.79.10">
    <property type="entry name" value="Nucleoside Triphosphate Pyrophosphohydrolase"/>
    <property type="match status" value="1"/>
</dbReference>
<dbReference type="RefSeq" id="WP_274047373.1">
    <property type="nucleotide sequence ID" value="NZ_JANCPR020000048.1"/>
</dbReference>
<dbReference type="InterPro" id="IPR020084">
    <property type="entry name" value="NUDIX_hydrolase_CS"/>
</dbReference>
<comment type="cofactor">
    <cofactor evidence="1">
        <name>Mg(2+)</name>
        <dbReference type="ChEBI" id="CHEBI:18420"/>
    </cofactor>
</comment>
<dbReference type="InterPro" id="IPR015797">
    <property type="entry name" value="NUDIX_hydrolase-like_dom_sf"/>
</dbReference>
<evidence type="ECO:0000313" key="7">
    <source>
        <dbReference type="Proteomes" id="UP001214441"/>
    </source>
</evidence>
<dbReference type="PROSITE" id="PS00893">
    <property type="entry name" value="NUDIX_BOX"/>
    <property type="match status" value="1"/>
</dbReference>
<comment type="similarity">
    <text evidence="2 4">Belongs to the Nudix hydrolase family.</text>
</comment>
<accession>A0ABT7A6J0</accession>
<evidence type="ECO:0000256" key="4">
    <source>
        <dbReference type="RuleBase" id="RU003476"/>
    </source>
</evidence>
<keyword evidence="3 4" id="KW-0378">Hydrolase</keyword>
<organism evidence="6 7">
    <name type="scientific">Streptomyces iconiensis</name>
    <dbReference type="NCBI Taxonomy" id="1384038"/>
    <lineage>
        <taxon>Bacteria</taxon>
        <taxon>Bacillati</taxon>
        <taxon>Actinomycetota</taxon>
        <taxon>Actinomycetes</taxon>
        <taxon>Kitasatosporales</taxon>
        <taxon>Streptomycetaceae</taxon>
        <taxon>Streptomyces</taxon>
    </lineage>
</organism>
<dbReference type="CDD" id="cd04690">
    <property type="entry name" value="NUDIX_Hydrolase"/>
    <property type="match status" value="1"/>
</dbReference>
<dbReference type="PRINTS" id="PR00502">
    <property type="entry name" value="NUDIXFAMILY"/>
</dbReference>
<dbReference type="SUPFAM" id="SSF55811">
    <property type="entry name" value="Nudix"/>
    <property type="match status" value="1"/>
</dbReference>
<dbReference type="InterPro" id="IPR000086">
    <property type="entry name" value="NUDIX_hydrolase_dom"/>
</dbReference>
<dbReference type="PROSITE" id="PS51462">
    <property type="entry name" value="NUDIX"/>
    <property type="match status" value="1"/>
</dbReference>
<dbReference type="PANTHER" id="PTHR43046">
    <property type="entry name" value="GDP-MANNOSE MANNOSYL HYDROLASE"/>
    <property type="match status" value="1"/>
</dbReference>
<name>A0ABT7A6J0_9ACTN</name>
<comment type="caution">
    <text evidence="6">The sequence shown here is derived from an EMBL/GenBank/DDBJ whole genome shotgun (WGS) entry which is preliminary data.</text>
</comment>
<protein>
    <submittedName>
        <fullName evidence="6">NUDIX domain-containing protein</fullName>
    </submittedName>
</protein>
<evidence type="ECO:0000259" key="5">
    <source>
        <dbReference type="PROSITE" id="PS51462"/>
    </source>
</evidence>
<keyword evidence="7" id="KW-1185">Reference proteome</keyword>
<dbReference type="Pfam" id="PF00293">
    <property type="entry name" value="NUDIX"/>
    <property type="match status" value="1"/>
</dbReference>
<dbReference type="EMBL" id="JANCPR020000048">
    <property type="protein sequence ID" value="MDJ1136957.1"/>
    <property type="molecule type" value="Genomic_DNA"/>
</dbReference>
<dbReference type="InterPro" id="IPR020476">
    <property type="entry name" value="Nudix_hydrolase"/>
</dbReference>
<evidence type="ECO:0000256" key="1">
    <source>
        <dbReference type="ARBA" id="ARBA00001946"/>
    </source>
</evidence>
<gene>
    <name evidence="6" type="ORF">NMN56_034455</name>
</gene>
<feature type="domain" description="Nudix hydrolase" evidence="5">
    <location>
        <begin position="14"/>
        <end position="142"/>
    </location>
</feature>
<evidence type="ECO:0000256" key="3">
    <source>
        <dbReference type="ARBA" id="ARBA00022801"/>
    </source>
</evidence>
<evidence type="ECO:0000256" key="2">
    <source>
        <dbReference type="ARBA" id="ARBA00005582"/>
    </source>
</evidence>
<dbReference type="PANTHER" id="PTHR43046:SF2">
    <property type="entry name" value="8-OXO-DGTP DIPHOSPHATASE-RELATED"/>
    <property type="match status" value="1"/>
</dbReference>
<reference evidence="6 7" key="1">
    <citation type="submission" date="2023-05" db="EMBL/GenBank/DDBJ databases">
        <title>Streptantibioticus silvisoli sp. nov., acidotolerant actinomycetes 1 from pine litter.</title>
        <authorList>
            <person name="Swiecimska M."/>
            <person name="Golinska P."/>
            <person name="Sangal V."/>
            <person name="Wachnowicz B."/>
            <person name="Goodfellow M."/>
        </authorList>
    </citation>
    <scope>NUCLEOTIDE SEQUENCE [LARGE SCALE GENOMIC DNA]</scope>
    <source>
        <strain evidence="6 7">DSM 42109</strain>
    </source>
</reference>
<proteinExistence type="inferred from homology"/>